<dbReference type="InterPro" id="IPR013083">
    <property type="entry name" value="Znf_RING/FYVE/PHD"/>
</dbReference>
<dbReference type="Pfam" id="PF02148">
    <property type="entry name" value="zf-UBP"/>
    <property type="match status" value="1"/>
</dbReference>
<feature type="domain" description="USP" evidence="6">
    <location>
        <begin position="291"/>
        <end position="704"/>
    </location>
</feature>
<dbReference type="Pfam" id="PF02037">
    <property type="entry name" value="SAP"/>
    <property type="match status" value="1"/>
</dbReference>
<reference evidence="10" key="1">
    <citation type="journal article" date="2023" name="Commun. Biol.">
        <title>Genome analysis of Parmales, the sister group of diatoms, reveals the evolutionary specialization of diatoms from phago-mixotrophs to photoautotrophs.</title>
        <authorList>
            <person name="Ban H."/>
            <person name="Sato S."/>
            <person name="Yoshikawa S."/>
            <person name="Yamada K."/>
            <person name="Nakamura Y."/>
            <person name="Ichinomiya M."/>
            <person name="Sato N."/>
            <person name="Blanc-Mathieu R."/>
            <person name="Endo H."/>
            <person name="Kuwata A."/>
            <person name="Ogata H."/>
        </authorList>
    </citation>
    <scope>NUCLEOTIDE SEQUENCE [LARGE SCALE GENOMIC DNA]</scope>
    <source>
        <strain evidence="10">NIES 3699</strain>
    </source>
</reference>
<feature type="compositionally biased region" description="Low complexity" evidence="5">
    <location>
        <begin position="92"/>
        <end position="106"/>
    </location>
</feature>
<feature type="region of interest" description="Disordered" evidence="5">
    <location>
        <begin position="40"/>
        <end position="163"/>
    </location>
</feature>
<dbReference type="PROSITE" id="PS50800">
    <property type="entry name" value="SAP"/>
    <property type="match status" value="1"/>
</dbReference>
<dbReference type="Proteomes" id="UP001165160">
    <property type="component" value="Unassembled WGS sequence"/>
</dbReference>
<organism evidence="9 10">
    <name type="scientific">Triparma verrucosa</name>
    <dbReference type="NCBI Taxonomy" id="1606542"/>
    <lineage>
        <taxon>Eukaryota</taxon>
        <taxon>Sar</taxon>
        <taxon>Stramenopiles</taxon>
        <taxon>Ochrophyta</taxon>
        <taxon>Bolidophyceae</taxon>
        <taxon>Parmales</taxon>
        <taxon>Triparmaceae</taxon>
        <taxon>Triparma</taxon>
    </lineage>
</organism>
<proteinExistence type="predicted"/>
<evidence type="ECO:0000256" key="4">
    <source>
        <dbReference type="PROSITE-ProRule" id="PRU00502"/>
    </source>
</evidence>
<keyword evidence="10" id="KW-1185">Reference proteome</keyword>
<feature type="compositionally biased region" description="Polar residues" evidence="5">
    <location>
        <begin position="152"/>
        <end position="162"/>
    </location>
</feature>
<dbReference type="InterPro" id="IPR003034">
    <property type="entry name" value="SAP_dom"/>
</dbReference>
<evidence type="ECO:0000313" key="10">
    <source>
        <dbReference type="Proteomes" id="UP001165160"/>
    </source>
</evidence>
<dbReference type="EMBL" id="BRXX01000063">
    <property type="protein sequence ID" value="GMH86734.1"/>
    <property type="molecule type" value="Genomic_DNA"/>
</dbReference>
<dbReference type="PROSITE" id="PS50235">
    <property type="entry name" value="USP_3"/>
    <property type="match status" value="1"/>
</dbReference>
<dbReference type="GO" id="GO:0004843">
    <property type="term" value="F:cysteine-type deubiquitinase activity"/>
    <property type="evidence" value="ECO:0007669"/>
    <property type="project" value="InterPro"/>
</dbReference>
<keyword evidence="3" id="KW-0862">Zinc</keyword>
<evidence type="ECO:0000256" key="2">
    <source>
        <dbReference type="ARBA" id="ARBA00022771"/>
    </source>
</evidence>
<feature type="domain" description="SAP" evidence="8">
    <location>
        <begin position="6"/>
        <end position="40"/>
    </location>
</feature>
<dbReference type="Gene3D" id="3.30.40.10">
    <property type="entry name" value="Zinc/RING finger domain, C3HC4 (zinc finger)"/>
    <property type="match status" value="1"/>
</dbReference>
<evidence type="ECO:0000259" key="8">
    <source>
        <dbReference type="PROSITE" id="PS50800"/>
    </source>
</evidence>
<sequence length="705" mass="76415">MDVAAVKKLKVAELKAELKKRGLSTDGLKAVLSKRLQGAIEANGAQQEEETVDDMEVEESQQEPQQQVQQPPAKRKKVEAPAPAAKPPPARPVKVTATKAVAKPATAPNPAPTPAAAPAPTPTPTPTPTTTTPTTPTPTTTTTANTPKHTNDTVPKPQTSQACPYLDTISRPLLDFDQLKTCSVTLTRSSVYSCLVCGKYFSGRGPSTPAFTHSVESSHNVFVSLTGPSGLPVPPKFYCLPDSYEIKHEPSLLDIAEAVNPAHSPSTVSTIDSNVELSSSAFGGKYLRGYVSLNNLSKTDYISTTVQSLCHVRPLRDYFLRRDELSLYGSIHNVNVQSGEVGCLVLRFGEVVRKVWSGGRFRVALDPQDLVQEVVLLSKGKFVIGRQGNASEFMTWLVNMLHRGILNLMDKKTRKKKKTIITEVFQGTVVVRSITTKKKNAAAAEEFNDSILSSKEKPEDDAGELEVSETDVTTNFLNLTLDIPHKPLFKDDDKGGLVIPQEPISELLAKFDGKRYVDVVTGGSLTKKRYTIQKLPKYLVLHLGRFTQNQFGKTEKNPTVITFPVDNLAMGQYLDFSGGGSINAPPVSSLSSMSVSSLKSTASALKIPPSSIAGCEKSDLVNMITSALTSPRSNSYDLVSSVCHTSPVNVDSTAADALQSGGYKAHVRHDASQQWFEIDENEVKPTMPQLVALSECLVLVFVKRE</sequence>
<keyword evidence="1" id="KW-0479">Metal-binding</keyword>
<evidence type="ECO:0000313" key="9">
    <source>
        <dbReference type="EMBL" id="GMH86734.1"/>
    </source>
</evidence>
<feature type="compositionally biased region" description="Acidic residues" evidence="5">
    <location>
        <begin position="47"/>
        <end position="61"/>
    </location>
</feature>
<dbReference type="InterPro" id="IPR038765">
    <property type="entry name" value="Papain-like_cys_pep_sf"/>
</dbReference>
<dbReference type="GO" id="GO:0016579">
    <property type="term" value="P:protein deubiquitination"/>
    <property type="evidence" value="ECO:0007669"/>
    <property type="project" value="InterPro"/>
</dbReference>
<evidence type="ECO:0000256" key="3">
    <source>
        <dbReference type="ARBA" id="ARBA00022833"/>
    </source>
</evidence>
<evidence type="ECO:0000256" key="5">
    <source>
        <dbReference type="SAM" id="MobiDB-lite"/>
    </source>
</evidence>
<dbReference type="InterPro" id="IPR001607">
    <property type="entry name" value="Znf_UBP"/>
</dbReference>
<dbReference type="SMART" id="SM00513">
    <property type="entry name" value="SAP"/>
    <property type="match status" value="2"/>
</dbReference>
<dbReference type="AlphaFoldDB" id="A0A9W7EN17"/>
<dbReference type="Pfam" id="PF00443">
    <property type="entry name" value="UCH"/>
    <property type="match status" value="1"/>
</dbReference>
<dbReference type="PROSITE" id="PS50271">
    <property type="entry name" value="ZF_UBP"/>
    <property type="match status" value="1"/>
</dbReference>
<dbReference type="Gene3D" id="3.90.70.10">
    <property type="entry name" value="Cysteine proteinases"/>
    <property type="match status" value="1"/>
</dbReference>
<dbReference type="GO" id="GO:0008270">
    <property type="term" value="F:zinc ion binding"/>
    <property type="evidence" value="ECO:0007669"/>
    <property type="project" value="UniProtKB-KW"/>
</dbReference>
<protein>
    <submittedName>
        <fullName evidence="9">Uncharacterized protein</fullName>
    </submittedName>
</protein>
<evidence type="ECO:0000256" key="1">
    <source>
        <dbReference type="ARBA" id="ARBA00022723"/>
    </source>
</evidence>
<dbReference type="Gene3D" id="1.10.720.30">
    <property type="entry name" value="SAP domain"/>
    <property type="match status" value="1"/>
</dbReference>
<name>A0A9W7EN17_9STRA</name>
<dbReference type="InterPro" id="IPR050185">
    <property type="entry name" value="Ub_carboxyl-term_hydrolase"/>
</dbReference>
<feature type="compositionally biased region" description="Pro residues" evidence="5">
    <location>
        <begin position="107"/>
        <end position="127"/>
    </location>
</feature>
<dbReference type="SUPFAM" id="SSF57850">
    <property type="entry name" value="RING/U-box"/>
    <property type="match status" value="1"/>
</dbReference>
<comment type="caution">
    <text evidence="9">The sequence shown here is derived from an EMBL/GenBank/DDBJ whole genome shotgun (WGS) entry which is preliminary data.</text>
</comment>
<gene>
    <name evidence="9" type="ORF">TrVE_jg11920</name>
</gene>
<feature type="domain" description="UBP-type" evidence="7">
    <location>
        <begin position="161"/>
        <end position="266"/>
    </location>
</feature>
<dbReference type="PANTHER" id="PTHR21646">
    <property type="entry name" value="UBIQUITIN CARBOXYL-TERMINAL HYDROLASE"/>
    <property type="match status" value="1"/>
</dbReference>
<accession>A0A9W7EN17</accession>
<feature type="compositionally biased region" description="Low complexity" evidence="5">
    <location>
        <begin position="62"/>
        <end position="72"/>
    </location>
</feature>
<evidence type="ECO:0000259" key="6">
    <source>
        <dbReference type="PROSITE" id="PS50235"/>
    </source>
</evidence>
<dbReference type="InterPro" id="IPR001394">
    <property type="entry name" value="Peptidase_C19_UCH"/>
</dbReference>
<feature type="compositionally biased region" description="Low complexity" evidence="5">
    <location>
        <begin position="128"/>
        <end position="147"/>
    </location>
</feature>
<dbReference type="SUPFAM" id="SSF68906">
    <property type="entry name" value="SAP domain"/>
    <property type="match status" value="1"/>
</dbReference>
<dbReference type="SUPFAM" id="SSF54001">
    <property type="entry name" value="Cysteine proteinases"/>
    <property type="match status" value="1"/>
</dbReference>
<dbReference type="InterPro" id="IPR028889">
    <property type="entry name" value="USP"/>
</dbReference>
<dbReference type="InterPro" id="IPR036361">
    <property type="entry name" value="SAP_dom_sf"/>
</dbReference>
<evidence type="ECO:0000259" key="7">
    <source>
        <dbReference type="PROSITE" id="PS50271"/>
    </source>
</evidence>
<keyword evidence="2 4" id="KW-0863">Zinc-finger</keyword>
<dbReference type="SMART" id="SM00290">
    <property type="entry name" value="ZnF_UBP"/>
    <property type="match status" value="1"/>
</dbReference>
<dbReference type="PANTHER" id="PTHR21646:SF16">
    <property type="entry name" value="U4_U6.U5 TRI-SNRNP-ASSOCIATED PROTEIN 2"/>
    <property type="match status" value="1"/>
</dbReference>